<protein>
    <submittedName>
        <fullName evidence="1">Uncharacterized protein</fullName>
    </submittedName>
</protein>
<keyword evidence="2" id="KW-1185">Reference proteome</keyword>
<organism evidence="1 2">
    <name type="scientific">Grifola frondosa</name>
    <name type="common">Maitake</name>
    <name type="synonym">Polyporus frondosus</name>
    <dbReference type="NCBI Taxonomy" id="5627"/>
    <lineage>
        <taxon>Eukaryota</taxon>
        <taxon>Fungi</taxon>
        <taxon>Dikarya</taxon>
        <taxon>Basidiomycota</taxon>
        <taxon>Agaricomycotina</taxon>
        <taxon>Agaricomycetes</taxon>
        <taxon>Polyporales</taxon>
        <taxon>Grifolaceae</taxon>
        <taxon>Grifola</taxon>
    </lineage>
</organism>
<evidence type="ECO:0000313" key="2">
    <source>
        <dbReference type="Proteomes" id="UP000092993"/>
    </source>
</evidence>
<sequence length="156" mass="17118">MSASIWTAAVFESGGKDEAINKEPVLHRKNLVSPAARAKWPIKFQRWTRIQGLLVLGTPEIVSGPVVGRVFDPRPFKSMTKTRGFTANLPQTPANTGHGQYQYWALPRSSTLKSGCFSMGIFNQSSAKSGTTRYVLLMSFLDSPEVISSMQDVPGL</sequence>
<proteinExistence type="predicted"/>
<evidence type="ECO:0000313" key="1">
    <source>
        <dbReference type="EMBL" id="OBZ77926.1"/>
    </source>
</evidence>
<accession>A0A1C7MNF4</accession>
<gene>
    <name evidence="1" type="ORF">A0H81_01633</name>
</gene>
<dbReference type="Proteomes" id="UP000092993">
    <property type="component" value="Unassembled WGS sequence"/>
</dbReference>
<reference evidence="1 2" key="1">
    <citation type="submission" date="2016-03" db="EMBL/GenBank/DDBJ databases">
        <title>Whole genome sequencing of Grifola frondosa 9006-11.</title>
        <authorList>
            <person name="Min B."/>
            <person name="Park H."/>
            <person name="Kim J.-G."/>
            <person name="Cho H."/>
            <person name="Oh Y.-L."/>
            <person name="Kong W.-S."/>
            <person name="Choi I.-G."/>
        </authorList>
    </citation>
    <scope>NUCLEOTIDE SEQUENCE [LARGE SCALE GENOMIC DNA]</scope>
    <source>
        <strain evidence="1 2">9006-11</strain>
    </source>
</reference>
<dbReference type="AlphaFoldDB" id="A0A1C7MNF4"/>
<name>A0A1C7MNF4_GRIFR</name>
<dbReference type="EMBL" id="LUGG01000002">
    <property type="protein sequence ID" value="OBZ77926.1"/>
    <property type="molecule type" value="Genomic_DNA"/>
</dbReference>
<comment type="caution">
    <text evidence="1">The sequence shown here is derived from an EMBL/GenBank/DDBJ whole genome shotgun (WGS) entry which is preliminary data.</text>
</comment>